<keyword evidence="9" id="KW-0001">2Fe-2S</keyword>
<reference evidence="11" key="1">
    <citation type="submission" date="2020-11" db="EMBL/GenBank/DDBJ databases">
        <authorList>
            <person name="Tran Van P."/>
        </authorList>
    </citation>
    <scope>NUCLEOTIDE SEQUENCE</scope>
</reference>
<evidence type="ECO:0000313" key="11">
    <source>
        <dbReference type="EMBL" id="CAD7224804.1"/>
    </source>
</evidence>
<feature type="binding site" evidence="9">
    <location>
        <position position="137"/>
    </location>
    <ligand>
        <name>[2Fe-2S] cluster</name>
        <dbReference type="ChEBI" id="CHEBI:190135"/>
    </ligand>
</feature>
<dbReference type="GO" id="GO:0016226">
    <property type="term" value="P:iron-sulfur cluster assembly"/>
    <property type="evidence" value="ECO:0007669"/>
    <property type="project" value="UniProtKB-UniRule"/>
</dbReference>
<dbReference type="InterPro" id="IPR007785">
    <property type="entry name" value="Anamorsin"/>
</dbReference>
<feature type="short sequence motif" description="Cx2C motif 1" evidence="9">
    <location>
        <begin position="163"/>
        <end position="166"/>
    </location>
</feature>
<comment type="caution">
    <text evidence="9">Lacks conserved residue(s) required for the propagation of feature annotation.</text>
</comment>
<feature type="binding site" evidence="9">
    <location>
        <position position="134"/>
    </location>
    <ligand>
        <name>[2Fe-2S] cluster</name>
        <dbReference type="ChEBI" id="CHEBI:190135"/>
    </ligand>
</feature>
<evidence type="ECO:0000256" key="2">
    <source>
        <dbReference type="ARBA" id="ARBA00008169"/>
    </source>
</evidence>
<dbReference type="PANTHER" id="PTHR13273:SF14">
    <property type="entry name" value="ANAMORSIN"/>
    <property type="match status" value="1"/>
</dbReference>
<comment type="cofactor">
    <cofactor evidence="1 9">
        <name>[4Fe-4S] cluster</name>
        <dbReference type="ChEBI" id="CHEBI:49883"/>
    </cofactor>
</comment>
<keyword evidence="7 9" id="KW-0411">Iron-sulfur</keyword>
<dbReference type="GO" id="GO:0005758">
    <property type="term" value="C:mitochondrial intermembrane space"/>
    <property type="evidence" value="ECO:0007669"/>
    <property type="project" value="UniProtKB-SubCell"/>
</dbReference>
<comment type="domain">
    <text evidence="9">The twin Cx2C motifs are involved in the recognition by the mitochondrial MIA40-ERV1 disulfide relay system. The formation of 2 disulfide bonds in the Cx2C motifs through dithiol/disulfide exchange reactions effectively traps the protein in the mitochondrial intermembrane space.</text>
</comment>
<dbReference type="GO" id="GO:0046872">
    <property type="term" value="F:metal ion binding"/>
    <property type="evidence" value="ECO:0007669"/>
    <property type="project" value="UniProtKB-KW"/>
</dbReference>
<evidence type="ECO:0000256" key="8">
    <source>
        <dbReference type="ARBA" id="ARBA00023128"/>
    </source>
</evidence>
<keyword evidence="8 9" id="KW-0496">Mitochondrion</keyword>
<evidence type="ECO:0000256" key="7">
    <source>
        <dbReference type="ARBA" id="ARBA00023014"/>
    </source>
</evidence>
<evidence type="ECO:0000256" key="3">
    <source>
        <dbReference type="ARBA" id="ARBA00022485"/>
    </source>
</evidence>
<protein>
    <recommendedName>
        <fullName evidence="9">Anamorsin homolog</fullName>
    </recommendedName>
    <alternativeName>
        <fullName evidence="9">Fe-S cluster assembly protein DRE2 homolog</fullName>
    </alternativeName>
</protein>
<comment type="domain">
    <text evidence="9">The C-terminal domain binds 2 Fe-S clusters but is otherwise mostly in an intrinsically disordered conformation.</text>
</comment>
<dbReference type="Pfam" id="PF05093">
    <property type="entry name" value="CIAPIN1"/>
    <property type="match status" value="1"/>
</dbReference>
<evidence type="ECO:0000256" key="1">
    <source>
        <dbReference type="ARBA" id="ARBA00001966"/>
    </source>
</evidence>
<feature type="binding site" evidence="9">
    <location>
        <position position="174"/>
    </location>
    <ligand>
        <name>[4Fe-4S] cluster</name>
        <dbReference type="ChEBI" id="CHEBI:49883"/>
    </ligand>
</feature>
<evidence type="ECO:0000256" key="5">
    <source>
        <dbReference type="ARBA" id="ARBA00022723"/>
    </source>
</evidence>
<comment type="similarity">
    <text evidence="2 9">Belongs to the anamorsin family.</text>
</comment>
<feature type="binding site" evidence="9">
    <location>
        <position position="125"/>
    </location>
    <ligand>
        <name>[2Fe-2S] cluster</name>
        <dbReference type="ChEBI" id="CHEBI:190135"/>
    </ligand>
</feature>
<feature type="binding site" evidence="9">
    <location>
        <position position="139"/>
    </location>
    <ligand>
        <name>[2Fe-2S] cluster</name>
        <dbReference type="ChEBI" id="CHEBI:190135"/>
    </ligand>
</feature>
<dbReference type="PANTHER" id="PTHR13273">
    <property type="entry name" value="ANAMORSIN"/>
    <property type="match status" value="1"/>
</dbReference>
<dbReference type="EMBL" id="OB660443">
    <property type="protein sequence ID" value="CAD7224804.1"/>
    <property type="molecule type" value="Genomic_DNA"/>
</dbReference>
<feature type="short sequence motif" description="Cx2C motif 2" evidence="9">
    <location>
        <begin position="174"/>
        <end position="177"/>
    </location>
</feature>
<comment type="function">
    <text evidence="9">Component of the cytosolic iron-sulfur (Fe-S) protein assembly (CIA) machinery. Required for the maturation of extramitochondrial Fe-S proteins. Part of an electron transfer chain functioning in an early step of cytosolic Fe-S biogenesis, facilitating the de novo assembly of a [4Fe-4S] cluster on the cytosolic Fe-S scaffold complex. Electrons are transferred from NADPH via a FAD- and FMN-containing diflavin oxidoreductase. Together with the diflavin oxidoreductase, also required for the assembly of the diferric tyrosyl radical cofactor of ribonucleotide reductase (RNR), probably by providing electrons for reduction during radical cofactor maturation in the catalytic small subunit.</text>
</comment>
<feature type="region of interest" description="Fe-S binding site B" evidence="9">
    <location>
        <begin position="163"/>
        <end position="177"/>
    </location>
</feature>
<dbReference type="GO" id="GO:0009055">
    <property type="term" value="F:electron transfer activity"/>
    <property type="evidence" value="ECO:0007669"/>
    <property type="project" value="UniProtKB-UniRule"/>
</dbReference>
<dbReference type="GO" id="GO:0051539">
    <property type="term" value="F:4 iron, 4 sulfur cluster binding"/>
    <property type="evidence" value="ECO:0007669"/>
    <property type="project" value="UniProtKB-KW"/>
</dbReference>
<keyword evidence="3 9" id="KW-0004">4Fe-4S</keyword>
<dbReference type="InterPro" id="IPR046408">
    <property type="entry name" value="CIAPIN1"/>
</dbReference>
<feature type="domain" description="Anamorsin C-terminal" evidence="10">
    <location>
        <begin position="157"/>
        <end position="193"/>
    </location>
</feature>
<feature type="binding site" evidence="9">
    <location>
        <position position="166"/>
    </location>
    <ligand>
        <name>[4Fe-4S] cluster</name>
        <dbReference type="ChEBI" id="CHEBI:49883"/>
    </ligand>
</feature>
<dbReference type="AlphaFoldDB" id="A0A7R8W4L9"/>
<dbReference type="HAMAP" id="MF_03115">
    <property type="entry name" value="Anamorsin"/>
    <property type="match status" value="1"/>
</dbReference>
<evidence type="ECO:0000256" key="4">
    <source>
        <dbReference type="ARBA" id="ARBA00022490"/>
    </source>
</evidence>
<gene>
    <name evidence="11" type="ORF">CTOB1V02_LOCUS2757</name>
</gene>
<feature type="binding site" evidence="9">
    <location>
        <position position="163"/>
    </location>
    <ligand>
        <name>[4Fe-4S] cluster</name>
        <dbReference type="ChEBI" id="CHEBI:49883"/>
    </ligand>
</feature>
<keyword evidence="4 9" id="KW-0963">Cytoplasm</keyword>
<keyword evidence="6 9" id="KW-0408">Iron</keyword>
<dbReference type="OrthoDB" id="311633at2759"/>
<comment type="subcellular location">
    <subcellularLocation>
        <location evidence="9">Cytoplasm</location>
    </subcellularLocation>
    <subcellularLocation>
        <location evidence="9">Mitochondrion intermembrane space</location>
    </subcellularLocation>
</comment>
<evidence type="ECO:0000256" key="9">
    <source>
        <dbReference type="HAMAP-Rule" id="MF_03115"/>
    </source>
</evidence>
<accession>A0A7R8W4L9</accession>
<comment type="cofactor">
    <cofactor evidence="9">
        <name>[2Fe-2S] cluster</name>
        <dbReference type="ChEBI" id="CHEBI:190135"/>
    </cofactor>
</comment>
<dbReference type="GO" id="GO:0051537">
    <property type="term" value="F:2 iron, 2 sulfur cluster binding"/>
    <property type="evidence" value="ECO:0007669"/>
    <property type="project" value="UniProtKB-UniRule"/>
</dbReference>
<comment type="subunit">
    <text evidence="9">Monomer.</text>
</comment>
<name>A0A7R8W4L9_9CRUS</name>
<evidence type="ECO:0000256" key="6">
    <source>
        <dbReference type="ARBA" id="ARBA00023004"/>
    </source>
</evidence>
<proteinExistence type="inferred from homology"/>
<feature type="binding site" evidence="9">
    <location>
        <position position="177"/>
    </location>
    <ligand>
        <name>[4Fe-4S] cluster</name>
        <dbReference type="ChEBI" id="CHEBI:49883"/>
    </ligand>
</feature>
<organism evidence="11">
    <name type="scientific">Cyprideis torosa</name>
    <dbReference type="NCBI Taxonomy" id="163714"/>
    <lineage>
        <taxon>Eukaryota</taxon>
        <taxon>Metazoa</taxon>
        <taxon>Ecdysozoa</taxon>
        <taxon>Arthropoda</taxon>
        <taxon>Crustacea</taxon>
        <taxon>Oligostraca</taxon>
        <taxon>Ostracoda</taxon>
        <taxon>Podocopa</taxon>
        <taxon>Podocopida</taxon>
        <taxon>Cytherocopina</taxon>
        <taxon>Cytheroidea</taxon>
        <taxon>Cytherideidae</taxon>
        <taxon>Cyprideis</taxon>
    </lineage>
</organism>
<keyword evidence="5 9" id="KW-0479">Metal-binding</keyword>
<sequence>MNSDPELRPDPPSAPAGSGYLQNARSDAEYPTGWDIRYTPRYVDVSFDETTRRASARKPPYEVGSSVPLSFAAPEKTFNGVTATSAAAVWSLNALDDAEVDLVDPDTLLDEEDKIKPDPTSLKVCGTTGKRRACKDCSCGLAEELEQEAAAKKPQKQTAKSSCGSCYLGDAFRCASCPYLGMPPFKPGEEVKLTTTQMKSDL</sequence>
<evidence type="ECO:0000259" key="10">
    <source>
        <dbReference type="Pfam" id="PF05093"/>
    </source>
</evidence>
<comment type="domain">
    <text evidence="9">The N-terminal domain has structural similarity with S-adenosyl-L-methionine-dependent methyltransferases, but does not bind S-adenosyl-L-methionine. It is required for correct assembly of the 2 Fe-S clusters.</text>
</comment>